<dbReference type="InterPro" id="IPR043154">
    <property type="entry name" value="Sec-1-like_dom1"/>
</dbReference>
<feature type="compositionally biased region" description="Polar residues" evidence="2">
    <location>
        <begin position="569"/>
        <end position="579"/>
    </location>
</feature>
<dbReference type="AlphaFoldDB" id="A0A0L0HK92"/>
<dbReference type="PANTHER" id="PTHR11679">
    <property type="entry name" value="VESICLE PROTEIN SORTING-ASSOCIATED"/>
    <property type="match status" value="1"/>
</dbReference>
<dbReference type="InterPro" id="IPR027482">
    <property type="entry name" value="Sec1-like_dom2"/>
</dbReference>
<name>A0A0L0HK92_SPIPD</name>
<organism evidence="3 4">
    <name type="scientific">Spizellomyces punctatus (strain DAOM BR117)</name>
    <dbReference type="NCBI Taxonomy" id="645134"/>
    <lineage>
        <taxon>Eukaryota</taxon>
        <taxon>Fungi</taxon>
        <taxon>Fungi incertae sedis</taxon>
        <taxon>Chytridiomycota</taxon>
        <taxon>Chytridiomycota incertae sedis</taxon>
        <taxon>Chytridiomycetes</taxon>
        <taxon>Spizellomycetales</taxon>
        <taxon>Spizellomycetaceae</taxon>
        <taxon>Spizellomyces</taxon>
    </lineage>
</organism>
<dbReference type="OrthoDB" id="2228at2759"/>
<dbReference type="PIRSF" id="PIRSF005715">
    <property type="entry name" value="VPS45_Sec1"/>
    <property type="match status" value="1"/>
</dbReference>
<reference evidence="3 4" key="1">
    <citation type="submission" date="2009-08" db="EMBL/GenBank/DDBJ databases">
        <title>The Genome Sequence of Spizellomyces punctatus strain DAOM BR117.</title>
        <authorList>
            <consortium name="The Broad Institute Genome Sequencing Platform"/>
            <person name="Russ C."/>
            <person name="Cuomo C."/>
            <person name="Shea T."/>
            <person name="Young S.K."/>
            <person name="Zeng Q."/>
            <person name="Koehrsen M."/>
            <person name="Haas B."/>
            <person name="Borodovsky M."/>
            <person name="Guigo R."/>
            <person name="Alvarado L."/>
            <person name="Berlin A."/>
            <person name="Bochicchio J."/>
            <person name="Borenstein D."/>
            <person name="Chapman S."/>
            <person name="Chen Z."/>
            <person name="Engels R."/>
            <person name="Freedman E."/>
            <person name="Gellesch M."/>
            <person name="Goldberg J."/>
            <person name="Griggs A."/>
            <person name="Gujja S."/>
            <person name="Heiman D."/>
            <person name="Hepburn T."/>
            <person name="Howarth C."/>
            <person name="Jen D."/>
            <person name="Larson L."/>
            <person name="Lewis B."/>
            <person name="Mehta T."/>
            <person name="Park D."/>
            <person name="Pearson M."/>
            <person name="Roberts A."/>
            <person name="Saif S."/>
            <person name="Shenoy N."/>
            <person name="Sisk P."/>
            <person name="Stolte C."/>
            <person name="Sykes S."/>
            <person name="Thomson T."/>
            <person name="Walk T."/>
            <person name="White J."/>
            <person name="Yandava C."/>
            <person name="Burger G."/>
            <person name="Gray M.W."/>
            <person name="Holland P.W.H."/>
            <person name="King N."/>
            <person name="Lang F.B.F."/>
            <person name="Roger A.J."/>
            <person name="Ruiz-Trillo I."/>
            <person name="Lander E."/>
            <person name="Nusbaum C."/>
        </authorList>
    </citation>
    <scope>NUCLEOTIDE SEQUENCE [LARGE SCALE GENOMIC DNA]</scope>
    <source>
        <strain evidence="3 4">DAOM BR117</strain>
    </source>
</reference>
<feature type="compositionally biased region" description="Basic and acidic residues" evidence="2">
    <location>
        <begin position="473"/>
        <end position="486"/>
    </location>
</feature>
<dbReference type="EMBL" id="KQ257455">
    <property type="protein sequence ID" value="KND01244.1"/>
    <property type="molecule type" value="Genomic_DNA"/>
</dbReference>
<evidence type="ECO:0000313" key="4">
    <source>
        <dbReference type="Proteomes" id="UP000053201"/>
    </source>
</evidence>
<dbReference type="GO" id="GO:0016192">
    <property type="term" value="P:vesicle-mediated transport"/>
    <property type="evidence" value="ECO:0007669"/>
    <property type="project" value="InterPro"/>
</dbReference>
<dbReference type="GeneID" id="27687790"/>
<evidence type="ECO:0000256" key="2">
    <source>
        <dbReference type="SAM" id="MobiDB-lite"/>
    </source>
</evidence>
<evidence type="ECO:0000256" key="1">
    <source>
        <dbReference type="ARBA" id="ARBA00009884"/>
    </source>
</evidence>
<accession>A0A0L0HK92</accession>
<dbReference type="SUPFAM" id="SSF56815">
    <property type="entry name" value="Sec1/munc18-like (SM) proteins"/>
    <property type="match status" value="1"/>
</dbReference>
<gene>
    <name evidence="3" type="ORF">SPPG_04335</name>
</gene>
<dbReference type="InterPro" id="IPR043127">
    <property type="entry name" value="Sec-1-like_dom3a"/>
</dbReference>
<dbReference type="Gene3D" id="3.40.50.2060">
    <property type="match status" value="1"/>
</dbReference>
<feature type="compositionally biased region" description="Pro residues" evidence="2">
    <location>
        <begin position="533"/>
        <end position="549"/>
    </location>
</feature>
<dbReference type="InterPro" id="IPR036045">
    <property type="entry name" value="Sec1-like_sf"/>
</dbReference>
<proteinExistence type="inferred from homology"/>
<dbReference type="InterPro" id="IPR001619">
    <property type="entry name" value="Sec1-like"/>
</dbReference>
<sequence length="733" mass="81907">MSSIKELMKKRILVDMIQSVQPPGKWKIIVVDPKSIKILNTACRMHDILEENVTLVEDLTRKRQPYPTKEAIYFISPVDACVDRFLADFEKGKAMYAAAHVFFVAGLPDHLFEKIKTSAASAYVKTLKEMNVDFIAYEPQVFTFEQPLSLFPLYNPQAAGHQAGEITSIAQRIISVLSTLGDYPYIRYYSPQGTQNTVASKLAHRVQQELDDLCRLDPDFPPPSPYKRSVLVIVDRALDMVSPLVHEFTYQAMMNDLLVLEGGKYIYKTEGGASTDASAAQVTSASLDENDPIWMLIRHWHYADAVEYIRSTFNKFLTENRAAATAMEKEGGDASAKGIDSLKQMKDTLSSLPQFQEMKSKFSVHINICQECKTMFERRQLDMVAAVEQDLATGESVDGRAIKFANVMMDMVPALDSDNVSPTDKLRLLMLYIITQHGIEDDERRRLLGYAKLSVEDSQAITNLSLVGVRLSKSKEKSKEDKDRGRYTYHLHNRQKKRKGETYDLSRWSPVLKTVLQDQIRNQLDSTIFPWITEPPPEDLAPPPPPPPTNATKTPREKALALIPPDPSHPTSLRTTRASWATPRKKASDDTQPDTIQQSQQQTQQQVSSSELRKNGPRIILFSLGGLTFSELRATYEVIKELQRDVIIGTTHIYNPVQLVEILKDLGNATPSSEIVKGLAASTELLSSASASVGRGDADNGMSRSSTSVSLARDGKEKGIRGMFSGKKKDKAG</sequence>
<keyword evidence="4" id="KW-1185">Reference proteome</keyword>
<comment type="similarity">
    <text evidence="1">Belongs to the STXBP/unc-18/SEC1 family.</text>
</comment>
<protein>
    <recommendedName>
        <fullName evidence="5">Sec1-like protein</fullName>
    </recommendedName>
</protein>
<feature type="region of interest" description="Disordered" evidence="2">
    <location>
        <begin position="691"/>
        <end position="733"/>
    </location>
</feature>
<dbReference type="Pfam" id="PF00995">
    <property type="entry name" value="Sec1"/>
    <property type="match status" value="1"/>
</dbReference>
<feature type="region of interest" description="Disordered" evidence="2">
    <location>
        <begin position="473"/>
        <end position="501"/>
    </location>
</feature>
<dbReference type="OMA" id="PFTRPHT"/>
<dbReference type="RefSeq" id="XP_016609283.1">
    <property type="nucleotide sequence ID" value="XM_016752576.1"/>
</dbReference>
<dbReference type="Gene3D" id="1.25.40.60">
    <property type="match status" value="1"/>
</dbReference>
<dbReference type="Gene3D" id="3.40.50.1910">
    <property type="match status" value="2"/>
</dbReference>
<dbReference type="InParanoid" id="A0A0L0HK92"/>
<evidence type="ECO:0008006" key="5">
    <source>
        <dbReference type="Google" id="ProtNLM"/>
    </source>
</evidence>
<dbReference type="eggNOG" id="KOG1300">
    <property type="taxonomic scope" value="Eukaryota"/>
</dbReference>
<dbReference type="VEuPathDB" id="FungiDB:SPPG_04335"/>
<feature type="compositionally biased region" description="Low complexity" evidence="2">
    <location>
        <begin position="593"/>
        <end position="610"/>
    </location>
</feature>
<dbReference type="Gene3D" id="3.90.830.10">
    <property type="entry name" value="Syntaxin Binding Protein 1, Chain A, domain 2"/>
    <property type="match status" value="1"/>
</dbReference>
<feature type="region of interest" description="Disordered" evidence="2">
    <location>
        <begin position="529"/>
        <end position="611"/>
    </location>
</feature>
<dbReference type="STRING" id="645134.A0A0L0HK92"/>
<dbReference type="FunCoup" id="A0A0L0HK92">
    <property type="interactions" value="251"/>
</dbReference>
<dbReference type="Proteomes" id="UP000053201">
    <property type="component" value="Unassembled WGS sequence"/>
</dbReference>
<feature type="compositionally biased region" description="Basic residues" evidence="2">
    <location>
        <begin position="487"/>
        <end position="499"/>
    </location>
</feature>
<evidence type="ECO:0000313" key="3">
    <source>
        <dbReference type="EMBL" id="KND01244.1"/>
    </source>
</evidence>